<feature type="binding site" evidence="8">
    <location>
        <position position="241"/>
    </location>
    <ligand>
        <name>Zn(2+)</name>
        <dbReference type="ChEBI" id="CHEBI:29105"/>
        <label>2</label>
    </ligand>
</feature>
<evidence type="ECO:0000256" key="1">
    <source>
        <dbReference type="ARBA" id="ARBA00004123"/>
    </source>
</evidence>
<keyword evidence="3 8" id="KW-0479">Metal-binding</keyword>
<dbReference type="InterPro" id="IPR001965">
    <property type="entry name" value="Znf_PHD"/>
</dbReference>
<dbReference type="InterPro" id="IPR011011">
    <property type="entry name" value="Znf_FYVE_PHD"/>
</dbReference>
<name>A0A1B7TD82_9ASCO</name>
<comment type="caution">
    <text evidence="11">The sequence shown here is derived from an EMBL/GenBank/DDBJ whole genome shotgun (WGS) entry which is preliminary data.</text>
</comment>
<dbReference type="InterPro" id="IPR019787">
    <property type="entry name" value="Znf_PHD-finger"/>
</dbReference>
<dbReference type="GO" id="GO:0000785">
    <property type="term" value="C:chromatin"/>
    <property type="evidence" value="ECO:0007669"/>
    <property type="project" value="UniProtKB-ARBA"/>
</dbReference>
<comment type="subcellular location">
    <subcellularLocation>
        <location evidence="1">Nucleus</location>
    </subcellularLocation>
</comment>
<feature type="binding site" evidence="8">
    <location>
        <position position="266"/>
    </location>
    <ligand>
        <name>Zn(2+)</name>
        <dbReference type="ChEBI" id="CHEBI:29105"/>
        <label>2</label>
    </ligand>
</feature>
<dbReference type="InterPro" id="IPR013083">
    <property type="entry name" value="Znf_RING/FYVE/PHD"/>
</dbReference>
<dbReference type="PROSITE" id="PS50016">
    <property type="entry name" value="ZF_PHD_2"/>
    <property type="match status" value="1"/>
</dbReference>
<keyword evidence="12" id="KW-1185">Reference proteome</keyword>
<dbReference type="InterPro" id="IPR028651">
    <property type="entry name" value="ING_fam"/>
</dbReference>
<evidence type="ECO:0000256" key="2">
    <source>
        <dbReference type="ARBA" id="ARBA00010210"/>
    </source>
</evidence>
<protein>
    <recommendedName>
        <fullName evidence="10">PHD-type domain-containing protein</fullName>
    </recommendedName>
</protein>
<evidence type="ECO:0000256" key="5">
    <source>
        <dbReference type="ARBA" id="ARBA00022833"/>
    </source>
</evidence>
<evidence type="ECO:0000256" key="7">
    <source>
        <dbReference type="PIRSR" id="PIRSR628651-50"/>
    </source>
</evidence>
<evidence type="ECO:0000256" key="4">
    <source>
        <dbReference type="ARBA" id="ARBA00022771"/>
    </source>
</evidence>
<proteinExistence type="inferred from homology"/>
<feature type="binding site" evidence="8">
    <location>
        <position position="263"/>
    </location>
    <ligand>
        <name>Zn(2+)</name>
        <dbReference type="ChEBI" id="CHEBI:29105"/>
        <label>2</label>
    </ligand>
</feature>
<comment type="similarity">
    <text evidence="2">Belongs to the ING family.</text>
</comment>
<feature type="site" description="Histone H3K4me3 binding" evidence="7">
    <location>
        <position position="233"/>
    </location>
</feature>
<dbReference type="Gene3D" id="3.30.40.10">
    <property type="entry name" value="Zinc/RING finger domain, C3HC4 (zinc finger)"/>
    <property type="match status" value="1"/>
</dbReference>
<dbReference type="AlphaFoldDB" id="A0A1B7TD82"/>
<dbReference type="EMBL" id="LXPE01000015">
    <property type="protein sequence ID" value="OBA26670.1"/>
    <property type="molecule type" value="Genomic_DNA"/>
</dbReference>
<dbReference type="SUPFAM" id="SSF57903">
    <property type="entry name" value="FYVE/PHD zinc finger"/>
    <property type="match status" value="1"/>
</dbReference>
<reference evidence="12" key="1">
    <citation type="journal article" date="2016" name="Proc. Natl. Acad. Sci. U.S.A.">
        <title>Comparative genomics of biotechnologically important yeasts.</title>
        <authorList>
            <person name="Riley R."/>
            <person name="Haridas S."/>
            <person name="Wolfe K.H."/>
            <person name="Lopes M.R."/>
            <person name="Hittinger C.T."/>
            <person name="Goeker M."/>
            <person name="Salamov A.A."/>
            <person name="Wisecaver J.H."/>
            <person name="Long T.M."/>
            <person name="Calvey C.H."/>
            <person name="Aerts A.L."/>
            <person name="Barry K.W."/>
            <person name="Choi C."/>
            <person name="Clum A."/>
            <person name="Coughlan A.Y."/>
            <person name="Deshpande S."/>
            <person name="Douglass A.P."/>
            <person name="Hanson S.J."/>
            <person name="Klenk H.-P."/>
            <person name="LaButti K.M."/>
            <person name="Lapidus A."/>
            <person name="Lindquist E.A."/>
            <person name="Lipzen A.M."/>
            <person name="Meier-Kolthoff J.P."/>
            <person name="Ohm R.A."/>
            <person name="Otillar R.P."/>
            <person name="Pangilinan J.L."/>
            <person name="Peng Y."/>
            <person name="Rokas A."/>
            <person name="Rosa C.A."/>
            <person name="Scheuner C."/>
            <person name="Sibirny A.A."/>
            <person name="Slot J.C."/>
            <person name="Stielow J.B."/>
            <person name="Sun H."/>
            <person name="Kurtzman C.P."/>
            <person name="Blackwell M."/>
            <person name="Grigoriev I.V."/>
            <person name="Jeffries T.W."/>
        </authorList>
    </citation>
    <scope>NUCLEOTIDE SEQUENCE [LARGE SCALE GENOMIC DNA]</scope>
    <source>
        <strain evidence="12">NRRL Y-1626</strain>
    </source>
</reference>
<evidence type="ECO:0000256" key="3">
    <source>
        <dbReference type="ARBA" id="ARBA00022723"/>
    </source>
</evidence>
<sequence length="270" mass="31857">MSFKDVYGKLNIQDDSVLDILHILQKITINNNILHTFIEQITNYIKLIAENSNTMKSENEQIKNKILDIIDKTYIILMKLSVRKKNETMNYTLNVYKETKFNKNNKAWKNFRKKAMEYLDKRVYSSTEKEFNLIYDFIDLEFALHNINNDKIGNNKLTKTEKTEIIKNVYNFILNFDTMLISSTSESGNESLSNSEEWYSANEFSNQTTTNQEYFDTNNTTYCYCNGPYVGRMIGCDGVDCPIEWFHFDCVNLKETPKDKWYCKECLGRK</sequence>
<evidence type="ECO:0000256" key="9">
    <source>
        <dbReference type="PROSITE-ProRule" id="PRU00146"/>
    </source>
</evidence>
<feature type="site" description="Histone H3K4me3 binding" evidence="7">
    <location>
        <position position="245"/>
    </location>
</feature>
<keyword evidence="5 8" id="KW-0862">Zinc</keyword>
<dbReference type="Proteomes" id="UP000092321">
    <property type="component" value="Unassembled WGS sequence"/>
</dbReference>
<feature type="binding site" evidence="8">
    <location>
        <position position="236"/>
    </location>
    <ligand>
        <name>Zn(2+)</name>
        <dbReference type="ChEBI" id="CHEBI:29105"/>
        <label>2</label>
    </ligand>
</feature>
<feature type="site" description="Histone H3K4me3 binding" evidence="7">
    <location>
        <position position="237"/>
    </location>
</feature>
<evidence type="ECO:0000256" key="8">
    <source>
        <dbReference type="PIRSR" id="PIRSR628651-51"/>
    </source>
</evidence>
<accession>A0A1B7TD82</accession>
<evidence type="ECO:0000259" key="10">
    <source>
        <dbReference type="PROSITE" id="PS50016"/>
    </source>
</evidence>
<dbReference type="GO" id="GO:0005634">
    <property type="term" value="C:nucleus"/>
    <property type="evidence" value="ECO:0007669"/>
    <property type="project" value="UniProtKB-SubCell"/>
</dbReference>
<dbReference type="CDD" id="cd15505">
    <property type="entry name" value="PHD_ING"/>
    <property type="match status" value="1"/>
</dbReference>
<gene>
    <name evidence="11" type="ORF">HANVADRAFT_52979</name>
</gene>
<keyword evidence="4 9" id="KW-0863">Zinc-finger</keyword>
<evidence type="ECO:0000313" key="11">
    <source>
        <dbReference type="EMBL" id="OBA26670.1"/>
    </source>
</evidence>
<keyword evidence="6" id="KW-0539">Nucleus</keyword>
<dbReference type="InterPro" id="IPR019786">
    <property type="entry name" value="Zinc_finger_PHD-type_CS"/>
</dbReference>
<dbReference type="PROSITE" id="PS01359">
    <property type="entry name" value="ZF_PHD_1"/>
    <property type="match status" value="1"/>
</dbReference>
<dbReference type="GO" id="GO:0008270">
    <property type="term" value="F:zinc ion binding"/>
    <property type="evidence" value="ECO:0007669"/>
    <property type="project" value="UniProtKB-KW"/>
</dbReference>
<dbReference type="PANTHER" id="PTHR10333">
    <property type="entry name" value="INHIBITOR OF GROWTH PROTEIN"/>
    <property type="match status" value="1"/>
</dbReference>
<evidence type="ECO:0000313" key="12">
    <source>
        <dbReference type="Proteomes" id="UP000092321"/>
    </source>
</evidence>
<feature type="domain" description="PHD-type" evidence="10">
    <location>
        <begin position="220"/>
        <end position="269"/>
    </location>
</feature>
<feature type="binding site" evidence="8">
    <location>
        <position position="250"/>
    </location>
    <ligand>
        <name>Zn(2+)</name>
        <dbReference type="ChEBI" id="CHEBI:29105"/>
        <label>1</label>
    </ligand>
</feature>
<evidence type="ECO:0000256" key="6">
    <source>
        <dbReference type="ARBA" id="ARBA00023242"/>
    </source>
</evidence>
<feature type="binding site" evidence="8">
    <location>
        <position position="225"/>
    </location>
    <ligand>
        <name>Zn(2+)</name>
        <dbReference type="ChEBI" id="CHEBI:29105"/>
        <label>1</label>
    </ligand>
</feature>
<dbReference type="SMART" id="SM00249">
    <property type="entry name" value="PHD"/>
    <property type="match status" value="1"/>
</dbReference>
<feature type="binding site" evidence="8">
    <location>
        <position position="223"/>
    </location>
    <ligand>
        <name>Zn(2+)</name>
        <dbReference type="ChEBI" id="CHEBI:29105"/>
        <label>1</label>
    </ligand>
</feature>
<dbReference type="OrthoDB" id="3971228at2759"/>
<feature type="binding site" evidence="8">
    <location>
        <position position="247"/>
    </location>
    <ligand>
        <name>Zn(2+)</name>
        <dbReference type="ChEBI" id="CHEBI:29105"/>
        <label>1</label>
    </ligand>
</feature>
<feature type="site" description="Histone H3K4me3 binding" evidence="7">
    <location>
        <position position="222"/>
    </location>
</feature>
<organism evidence="11 12">
    <name type="scientific">Hanseniaspora valbyensis NRRL Y-1626</name>
    <dbReference type="NCBI Taxonomy" id="766949"/>
    <lineage>
        <taxon>Eukaryota</taxon>
        <taxon>Fungi</taxon>
        <taxon>Dikarya</taxon>
        <taxon>Ascomycota</taxon>
        <taxon>Saccharomycotina</taxon>
        <taxon>Saccharomycetes</taxon>
        <taxon>Saccharomycodales</taxon>
        <taxon>Saccharomycodaceae</taxon>
        <taxon>Hanseniaspora</taxon>
    </lineage>
</organism>